<accession>A0AAV0WS42</accession>
<keyword evidence="3" id="KW-1185">Reference proteome</keyword>
<gene>
    <name evidence="2" type="ORF">MEUPH1_LOCUS14274</name>
</gene>
<evidence type="ECO:0000313" key="3">
    <source>
        <dbReference type="Proteomes" id="UP001160148"/>
    </source>
</evidence>
<name>A0AAV0WS42_9HEMI</name>
<dbReference type="Proteomes" id="UP001160148">
    <property type="component" value="Unassembled WGS sequence"/>
</dbReference>
<reference evidence="2 3" key="1">
    <citation type="submission" date="2023-01" db="EMBL/GenBank/DDBJ databases">
        <authorList>
            <person name="Whitehead M."/>
        </authorList>
    </citation>
    <scope>NUCLEOTIDE SEQUENCE [LARGE SCALE GENOMIC DNA]</scope>
</reference>
<feature type="domain" description="ZSWIM3 N-terminal" evidence="1">
    <location>
        <begin position="1"/>
        <end position="77"/>
    </location>
</feature>
<dbReference type="PANTHER" id="PTHR31569">
    <property type="entry name" value="SWIM-TYPE DOMAIN-CONTAINING PROTEIN"/>
    <property type="match status" value="1"/>
</dbReference>
<evidence type="ECO:0000313" key="2">
    <source>
        <dbReference type="EMBL" id="CAI6358790.1"/>
    </source>
</evidence>
<dbReference type="InterPro" id="IPR052579">
    <property type="entry name" value="Zinc_finger_SWIM"/>
</dbReference>
<sequence>MCIGDTFESYAEFEKALNNFKTSNFVDYCIKNCKTILSQKHRYSRLANTSEDLKYNYVKLMCIHGGVHKKKKKNSKINEIPQLCSKVVNLLFI</sequence>
<dbReference type="Pfam" id="PF21599">
    <property type="entry name" value="ZSWIM3_N"/>
    <property type="match status" value="1"/>
</dbReference>
<protein>
    <recommendedName>
        <fullName evidence="1">ZSWIM3 N-terminal domain-containing protein</fullName>
    </recommendedName>
</protein>
<dbReference type="PANTHER" id="PTHR31569:SF4">
    <property type="entry name" value="SWIM-TYPE DOMAIN-CONTAINING PROTEIN"/>
    <property type="match status" value="1"/>
</dbReference>
<evidence type="ECO:0000259" key="1">
    <source>
        <dbReference type="Pfam" id="PF21599"/>
    </source>
</evidence>
<proteinExistence type="predicted"/>
<dbReference type="InterPro" id="IPR048325">
    <property type="entry name" value="ZSWIM3_N"/>
</dbReference>
<dbReference type="AlphaFoldDB" id="A0AAV0WS42"/>
<organism evidence="2 3">
    <name type="scientific">Macrosiphum euphorbiae</name>
    <name type="common">potato aphid</name>
    <dbReference type="NCBI Taxonomy" id="13131"/>
    <lineage>
        <taxon>Eukaryota</taxon>
        <taxon>Metazoa</taxon>
        <taxon>Ecdysozoa</taxon>
        <taxon>Arthropoda</taxon>
        <taxon>Hexapoda</taxon>
        <taxon>Insecta</taxon>
        <taxon>Pterygota</taxon>
        <taxon>Neoptera</taxon>
        <taxon>Paraneoptera</taxon>
        <taxon>Hemiptera</taxon>
        <taxon>Sternorrhyncha</taxon>
        <taxon>Aphidomorpha</taxon>
        <taxon>Aphidoidea</taxon>
        <taxon>Aphididae</taxon>
        <taxon>Macrosiphini</taxon>
        <taxon>Macrosiphum</taxon>
    </lineage>
</organism>
<comment type="caution">
    <text evidence="2">The sequence shown here is derived from an EMBL/GenBank/DDBJ whole genome shotgun (WGS) entry which is preliminary data.</text>
</comment>
<dbReference type="EMBL" id="CARXXK010000002">
    <property type="protein sequence ID" value="CAI6358790.1"/>
    <property type="molecule type" value="Genomic_DNA"/>
</dbReference>